<dbReference type="Pfam" id="PF12804">
    <property type="entry name" value="NTP_transf_3"/>
    <property type="match status" value="1"/>
</dbReference>
<protein>
    <submittedName>
        <fullName evidence="4">Nucleotidyl transferase</fullName>
    </submittedName>
</protein>
<feature type="domain" description="MobA-like NTP transferase" evidence="3">
    <location>
        <begin position="9"/>
        <end position="133"/>
    </location>
</feature>
<dbReference type="PANTHER" id="PTHR43584">
    <property type="entry name" value="NUCLEOTIDYL TRANSFERASE"/>
    <property type="match status" value="1"/>
</dbReference>
<keyword evidence="2" id="KW-0548">Nucleotidyltransferase</keyword>
<reference evidence="4 5" key="1">
    <citation type="submission" date="2015-09" db="EMBL/GenBank/DDBJ databases">
        <title>Sorangium comparison.</title>
        <authorList>
            <person name="Zaburannyi N."/>
            <person name="Bunk B."/>
            <person name="Overmann J."/>
            <person name="Mueller R."/>
        </authorList>
    </citation>
    <scope>NUCLEOTIDE SEQUENCE [LARGE SCALE GENOMIC DNA]</scope>
    <source>
        <strain evidence="4 5">So ce26</strain>
    </source>
</reference>
<sequence>MVTAGAVKAVIIGAGRGSRLRHLTEELPKTLVPILGRPMLDGILDALAAGGFKRSDVVFICGYKADVIRAAYPDLTYVENRGWEQNNILLSLLCAREHLEGGFVSTYADIVYRPEIVADLVRSPHDIALACDTDWRRRYVNRSQHPETDAEKLRAEGDRVVELSRRIPSEAATGEFIGVMKLSSSGAGRFLSAFDAARAAFEGRPEFREGRSFQRAYLIDLLQHMIESGALLHKVDTHGGYMEIDTLEDASLAEAWWRGAPG</sequence>
<proteinExistence type="predicted"/>
<dbReference type="InterPro" id="IPR050065">
    <property type="entry name" value="GlmU-like"/>
</dbReference>
<evidence type="ECO:0000313" key="5">
    <source>
        <dbReference type="Proteomes" id="UP000238348"/>
    </source>
</evidence>
<evidence type="ECO:0000313" key="4">
    <source>
        <dbReference type="EMBL" id="AUX45878.1"/>
    </source>
</evidence>
<keyword evidence="1 4" id="KW-0808">Transferase</keyword>
<dbReference type="GO" id="GO:0016779">
    <property type="term" value="F:nucleotidyltransferase activity"/>
    <property type="evidence" value="ECO:0007669"/>
    <property type="project" value="UniProtKB-KW"/>
</dbReference>
<dbReference type="Gene3D" id="3.90.550.10">
    <property type="entry name" value="Spore Coat Polysaccharide Biosynthesis Protein SpsA, Chain A"/>
    <property type="match status" value="1"/>
</dbReference>
<dbReference type="PANTHER" id="PTHR43584:SF8">
    <property type="entry name" value="N-ACETYLMURAMATE ALPHA-1-PHOSPHATE URIDYLYLTRANSFERASE"/>
    <property type="match status" value="1"/>
</dbReference>
<dbReference type="CDD" id="cd02523">
    <property type="entry name" value="PC_cytidylyltransferase"/>
    <property type="match status" value="1"/>
</dbReference>
<dbReference type="InterPro" id="IPR025877">
    <property type="entry name" value="MobA-like_NTP_Trfase"/>
</dbReference>
<dbReference type="InterPro" id="IPR029044">
    <property type="entry name" value="Nucleotide-diphossugar_trans"/>
</dbReference>
<evidence type="ECO:0000259" key="3">
    <source>
        <dbReference type="Pfam" id="PF12804"/>
    </source>
</evidence>
<accession>A0A2L0F2S3</accession>
<name>A0A2L0F2S3_SORCE</name>
<evidence type="ECO:0000256" key="2">
    <source>
        <dbReference type="ARBA" id="ARBA00022695"/>
    </source>
</evidence>
<gene>
    <name evidence="4" type="ORF">SOCE26_073740</name>
</gene>
<dbReference type="SUPFAM" id="SSF53448">
    <property type="entry name" value="Nucleotide-diphospho-sugar transferases"/>
    <property type="match status" value="1"/>
</dbReference>
<dbReference type="Proteomes" id="UP000238348">
    <property type="component" value="Chromosome"/>
</dbReference>
<organism evidence="4 5">
    <name type="scientific">Sorangium cellulosum</name>
    <name type="common">Polyangium cellulosum</name>
    <dbReference type="NCBI Taxonomy" id="56"/>
    <lineage>
        <taxon>Bacteria</taxon>
        <taxon>Pseudomonadati</taxon>
        <taxon>Myxococcota</taxon>
        <taxon>Polyangia</taxon>
        <taxon>Polyangiales</taxon>
        <taxon>Polyangiaceae</taxon>
        <taxon>Sorangium</taxon>
    </lineage>
</organism>
<dbReference type="AlphaFoldDB" id="A0A2L0F2S3"/>
<evidence type="ECO:0000256" key="1">
    <source>
        <dbReference type="ARBA" id="ARBA00022679"/>
    </source>
</evidence>
<dbReference type="EMBL" id="CP012673">
    <property type="protein sequence ID" value="AUX45878.1"/>
    <property type="molecule type" value="Genomic_DNA"/>
</dbReference>